<dbReference type="GO" id="GO:1902600">
    <property type="term" value="P:proton transmembrane transport"/>
    <property type="evidence" value="ECO:0007669"/>
    <property type="project" value="TreeGrafter"/>
</dbReference>
<evidence type="ECO:0000256" key="7">
    <source>
        <dbReference type="ARBA" id="ARBA00022842"/>
    </source>
</evidence>
<dbReference type="Gene3D" id="3.40.50.1000">
    <property type="entry name" value="HAD superfamily/HAD-like"/>
    <property type="match status" value="1"/>
</dbReference>
<name>A0A2L0EQ38_SORCE</name>
<dbReference type="GO" id="GO:0006883">
    <property type="term" value="P:intracellular sodium ion homeostasis"/>
    <property type="evidence" value="ECO:0007669"/>
    <property type="project" value="TreeGrafter"/>
</dbReference>
<feature type="transmembrane region" description="Helical" evidence="12">
    <location>
        <begin position="70"/>
        <end position="103"/>
    </location>
</feature>
<feature type="transmembrane region" description="Helical" evidence="12">
    <location>
        <begin position="710"/>
        <end position="735"/>
    </location>
</feature>
<dbReference type="GO" id="GO:0005391">
    <property type="term" value="F:P-type sodium:potassium-exchanging transporter activity"/>
    <property type="evidence" value="ECO:0007669"/>
    <property type="project" value="TreeGrafter"/>
</dbReference>
<evidence type="ECO:0000256" key="12">
    <source>
        <dbReference type="SAM" id="Phobius"/>
    </source>
</evidence>
<dbReference type="GO" id="GO:0012505">
    <property type="term" value="C:endomembrane system"/>
    <property type="evidence" value="ECO:0007669"/>
    <property type="project" value="UniProtKB-SubCell"/>
</dbReference>
<dbReference type="GO" id="GO:0005524">
    <property type="term" value="F:ATP binding"/>
    <property type="evidence" value="ECO:0007669"/>
    <property type="project" value="UniProtKB-KW"/>
</dbReference>
<feature type="transmembrane region" description="Helical" evidence="12">
    <location>
        <begin position="789"/>
        <end position="809"/>
    </location>
</feature>
<dbReference type="SFLD" id="SFLDS00003">
    <property type="entry name" value="Haloacid_Dehalogenase"/>
    <property type="match status" value="1"/>
</dbReference>
<dbReference type="InterPro" id="IPR006068">
    <property type="entry name" value="ATPase_P-typ_cation-transptr_C"/>
</dbReference>
<keyword evidence="6" id="KW-0067">ATP-binding</keyword>
<dbReference type="InterPro" id="IPR050510">
    <property type="entry name" value="Cation_transp_ATPase_P-type"/>
</dbReference>
<evidence type="ECO:0000256" key="11">
    <source>
        <dbReference type="SAM" id="MobiDB-lite"/>
    </source>
</evidence>
<dbReference type="PANTHER" id="PTHR43294:SF20">
    <property type="entry name" value="P-TYPE ATPASE"/>
    <property type="match status" value="1"/>
</dbReference>
<dbReference type="Gene3D" id="2.70.150.10">
    <property type="entry name" value="Calcium-transporting ATPase, cytoplasmic transduction domain A"/>
    <property type="match status" value="1"/>
</dbReference>
<dbReference type="InterPro" id="IPR023298">
    <property type="entry name" value="ATPase_P-typ_TM_dom_sf"/>
</dbReference>
<dbReference type="InterPro" id="IPR008250">
    <property type="entry name" value="ATPase_P-typ_transduc_dom_A_sf"/>
</dbReference>
<dbReference type="Gene3D" id="3.40.1110.10">
    <property type="entry name" value="Calcium-transporting ATPase, cytoplasmic domain N"/>
    <property type="match status" value="1"/>
</dbReference>
<dbReference type="NCBIfam" id="TIGR01494">
    <property type="entry name" value="ATPase_P-type"/>
    <property type="match status" value="2"/>
</dbReference>
<dbReference type="InterPro" id="IPR001757">
    <property type="entry name" value="P_typ_ATPase"/>
</dbReference>
<feature type="transmembrane region" description="Helical" evidence="12">
    <location>
        <begin position="253"/>
        <end position="274"/>
    </location>
</feature>
<dbReference type="InterPro" id="IPR004014">
    <property type="entry name" value="ATPase_P-typ_cation-transptr_N"/>
</dbReference>
<evidence type="ECO:0000256" key="5">
    <source>
        <dbReference type="ARBA" id="ARBA00022741"/>
    </source>
</evidence>
<feature type="transmembrane region" description="Helical" evidence="12">
    <location>
        <begin position="866"/>
        <end position="887"/>
    </location>
</feature>
<keyword evidence="8" id="KW-1278">Translocase</keyword>
<dbReference type="Pfam" id="PF00122">
    <property type="entry name" value="E1-E2_ATPase"/>
    <property type="match status" value="1"/>
</dbReference>
<feature type="transmembrane region" description="Helical" evidence="12">
    <location>
        <begin position="899"/>
        <end position="920"/>
    </location>
</feature>
<dbReference type="Pfam" id="PF13246">
    <property type="entry name" value="Cation_ATPase"/>
    <property type="match status" value="1"/>
</dbReference>
<dbReference type="SUPFAM" id="SSF81665">
    <property type="entry name" value="Calcium ATPase, transmembrane domain M"/>
    <property type="match status" value="1"/>
</dbReference>
<comment type="similarity">
    <text evidence="2">Belongs to the cation transport ATPase (P-type) (TC 3.A.3) family. Type IIA subfamily.</text>
</comment>
<dbReference type="InterPro" id="IPR023214">
    <property type="entry name" value="HAD_sf"/>
</dbReference>
<keyword evidence="7" id="KW-0460">Magnesium</keyword>
<comment type="subcellular location">
    <subcellularLocation>
        <location evidence="1">Endomembrane system</location>
        <topology evidence="1">Multi-pass membrane protein</topology>
    </subcellularLocation>
</comment>
<dbReference type="GO" id="GO:1990573">
    <property type="term" value="P:potassium ion import across plasma membrane"/>
    <property type="evidence" value="ECO:0007669"/>
    <property type="project" value="TreeGrafter"/>
</dbReference>
<evidence type="ECO:0000256" key="1">
    <source>
        <dbReference type="ARBA" id="ARBA00004127"/>
    </source>
</evidence>
<evidence type="ECO:0000256" key="8">
    <source>
        <dbReference type="ARBA" id="ARBA00022967"/>
    </source>
</evidence>
<dbReference type="SFLD" id="SFLDF00027">
    <property type="entry name" value="p-type_atpase"/>
    <property type="match status" value="1"/>
</dbReference>
<dbReference type="FunFam" id="3.40.50.1000:FF:000028">
    <property type="entry name" value="Calcium-transporting P-type ATPase, putative"/>
    <property type="match status" value="1"/>
</dbReference>
<dbReference type="SFLD" id="SFLDG00002">
    <property type="entry name" value="C1.7:_P-type_atpase_like"/>
    <property type="match status" value="1"/>
</dbReference>
<feature type="transmembrane region" description="Helical" evidence="12">
    <location>
        <begin position="829"/>
        <end position="846"/>
    </location>
</feature>
<dbReference type="InterPro" id="IPR044492">
    <property type="entry name" value="P_typ_ATPase_HD_dom"/>
</dbReference>
<feature type="transmembrane region" description="Helical" evidence="12">
    <location>
        <begin position="280"/>
        <end position="305"/>
    </location>
</feature>
<dbReference type="PRINTS" id="PR00119">
    <property type="entry name" value="CATATPASE"/>
</dbReference>
<dbReference type="InterPro" id="IPR023299">
    <property type="entry name" value="ATPase_P-typ_cyto_dom_N"/>
</dbReference>
<dbReference type="PANTHER" id="PTHR43294">
    <property type="entry name" value="SODIUM/POTASSIUM-TRANSPORTING ATPASE SUBUNIT ALPHA"/>
    <property type="match status" value="1"/>
</dbReference>
<dbReference type="GO" id="GO:0005886">
    <property type="term" value="C:plasma membrane"/>
    <property type="evidence" value="ECO:0007669"/>
    <property type="project" value="TreeGrafter"/>
</dbReference>
<dbReference type="SUPFAM" id="SSF81653">
    <property type="entry name" value="Calcium ATPase, transduction domain A"/>
    <property type="match status" value="1"/>
</dbReference>
<accession>A0A2L0EQ38</accession>
<keyword evidence="4 12" id="KW-0812">Transmembrane</keyword>
<protein>
    <submittedName>
        <fullName evidence="14">ATPase</fullName>
    </submittedName>
</protein>
<dbReference type="GO" id="GO:0016887">
    <property type="term" value="F:ATP hydrolysis activity"/>
    <property type="evidence" value="ECO:0007669"/>
    <property type="project" value="InterPro"/>
</dbReference>
<dbReference type="OrthoDB" id="5496529at2"/>
<dbReference type="InterPro" id="IPR036412">
    <property type="entry name" value="HAD-like_sf"/>
</dbReference>
<dbReference type="FunFam" id="2.70.150.10:FF:000160">
    <property type="entry name" value="Sarcoplasmic/endoplasmic reticulum calcium ATPase 1"/>
    <property type="match status" value="1"/>
</dbReference>
<evidence type="ECO:0000256" key="3">
    <source>
        <dbReference type="ARBA" id="ARBA00022553"/>
    </source>
</evidence>
<organism evidence="14 15">
    <name type="scientific">Sorangium cellulosum</name>
    <name type="common">Polyangium cellulosum</name>
    <dbReference type="NCBI Taxonomy" id="56"/>
    <lineage>
        <taxon>Bacteria</taxon>
        <taxon>Pseudomonadati</taxon>
        <taxon>Myxococcota</taxon>
        <taxon>Polyangia</taxon>
        <taxon>Polyangiales</taxon>
        <taxon>Polyangiaceae</taxon>
        <taxon>Sorangium</taxon>
    </lineage>
</organism>
<dbReference type="GO" id="GO:0030007">
    <property type="term" value="P:intracellular potassium ion homeostasis"/>
    <property type="evidence" value="ECO:0007669"/>
    <property type="project" value="TreeGrafter"/>
</dbReference>
<evidence type="ECO:0000259" key="13">
    <source>
        <dbReference type="SMART" id="SM00831"/>
    </source>
</evidence>
<sequence>MSQRVLPASAPITWHSLSASDALANVKSVEAGLSQEEAARRLQEVGPNVIQRAKGDSALKLLFRQINDPLIYVLLASAALAVAMGEAIDGAVVLAVVVLNTAIGFVQELRASKAIEALSGMVPQSATVVRGGARSAIPAADVVPGDVVVLEAGDKVPADARLLSVKNLAVDESALTGESVPSDKHTQPVAEDSGVGDRKNLVFGGTLVTRGTATAVVVATGGATELGRISSMLHEATEIETPLTRSMAKVGRVLTIAIVAVALLIVGIALLRGYPPVDAMLAGISLAVAAIPEGLPAIITISLAIGVQRMARRRAVIRKLPAVETLGSTAVICSDKTGTLTRNEMTVRALWTPATPTTPATSATPDSGGAAGEALEVTGVGYAPEGEVRRDGAPVGELPEAARALLRAGLLCNDARMTREGDTRGIEGDPTEGALVVAAQKLGVDVEETRRAYPRLDAVPFSSERQMMATLHEAPGGERVIFMKGAPEAVLGATTIGEAERAEVMAQVERMAAQGMRVLAAASRPFSDVAGAASLDEAHLTEGFALLGLEGMIDPPRPEAIDAIKACHEAGITVKMITGDHLATARAIGEQLGLVQGGARAMNGTELSRLSDEELRGAAAGTHVFARVAPEHKLRLVKALQADGKVVAMTGDGVNDAPALKQADIGVAMGITGTAVSKESADVVLTDDNFASIRAAVEEGRRVYDNLVKALAFVLPTNLGEALILLVAVMIFPIAGGVPLMPITAVQILWVNLVATVALSLPLAFEAMEKDVMSRPPRDPREPILSRFVLVRTAIVALLMTAGAIGVFLYEYFTEVRGGVVSDVAYREAQTAAVTTVVLFQIFYVINCRSLRDSLLTIGLFSNPWIYVGIGGLLALQLCFVYVPFMHTLFGSAPLPLDAWVKSTLVAMSILPVMSVERWWRLRRARRSAEGERQDAAPGVGGVAGAMPSGGGA</sequence>
<dbReference type="Proteomes" id="UP000238348">
    <property type="component" value="Chromosome"/>
</dbReference>
<proteinExistence type="inferred from homology"/>
<evidence type="ECO:0000313" key="14">
    <source>
        <dbReference type="EMBL" id="AUX41404.1"/>
    </source>
</evidence>
<dbReference type="Pfam" id="PF00690">
    <property type="entry name" value="Cation_ATPase_N"/>
    <property type="match status" value="1"/>
</dbReference>
<dbReference type="SUPFAM" id="SSF56784">
    <property type="entry name" value="HAD-like"/>
    <property type="match status" value="1"/>
</dbReference>
<dbReference type="EMBL" id="CP012673">
    <property type="protein sequence ID" value="AUX41404.1"/>
    <property type="molecule type" value="Genomic_DNA"/>
</dbReference>
<dbReference type="Gene3D" id="1.20.1110.10">
    <property type="entry name" value="Calcium-transporting ATPase, transmembrane domain"/>
    <property type="match status" value="1"/>
</dbReference>
<dbReference type="Pfam" id="PF08282">
    <property type="entry name" value="Hydrolase_3"/>
    <property type="match status" value="1"/>
</dbReference>
<feature type="region of interest" description="Disordered" evidence="11">
    <location>
        <begin position="931"/>
        <end position="953"/>
    </location>
</feature>
<dbReference type="Pfam" id="PF00689">
    <property type="entry name" value="Cation_ATPase_C"/>
    <property type="match status" value="1"/>
</dbReference>
<dbReference type="PRINTS" id="PR00120">
    <property type="entry name" value="HATPASE"/>
</dbReference>
<dbReference type="PROSITE" id="PS00154">
    <property type="entry name" value="ATPASE_E1_E2"/>
    <property type="match status" value="1"/>
</dbReference>
<dbReference type="InterPro" id="IPR018303">
    <property type="entry name" value="ATPase_P-typ_P_site"/>
</dbReference>
<evidence type="ECO:0000256" key="4">
    <source>
        <dbReference type="ARBA" id="ARBA00022692"/>
    </source>
</evidence>
<dbReference type="SUPFAM" id="SSF81660">
    <property type="entry name" value="Metal cation-transporting ATPase, ATP-binding domain N"/>
    <property type="match status" value="1"/>
</dbReference>
<dbReference type="GO" id="GO:0036376">
    <property type="term" value="P:sodium ion export across plasma membrane"/>
    <property type="evidence" value="ECO:0007669"/>
    <property type="project" value="TreeGrafter"/>
</dbReference>
<dbReference type="InterPro" id="IPR059000">
    <property type="entry name" value="ATPase_P-type_domA"/>
</dbReference>
<dbReference type="RefSeq" id="WP_104979628.1">
    <property type="nucleotide sequence ID" value="NZ_CP012673.1"/>
</dbReference>
<gene>
    <name evidence="14" type="ORF">SOCE26_028160</name>
</gene>
<keyword evidence="3" id="KW-0597">Phosphoprotein</keyword>
<dbReference type="SMART" id="SM00831">
    <property type="entry name" value="Cation_ATPase_N"/>
    <property type="match status" value="1"/>
</dbReference>
<reference evidence="14 15" key="1">
    <citation type="submission" date="2015-09" db="EMBL/GenBank/DDBJ databases">
        <title>Sorangium comparison.</title>
        <authorList>
            <person name="Zaburannyi N."/>
            <person name="Bunk B."/>
            <person name="Overmann J."/>
            <person name="Mueller R."/>
        </authorList>
    </citation>
    <scope>NUCLEOTIDE SEQUENCE [LARGE SCALE GENOMIC DNA]</scope>
    <source>
        <strain evidence="14 15">So ce26</strain>
    </source>
</reference>
<keyword evidence="10 12" id="KW-0472">Membrane</keyword>
<evidence type="ECO:0000256" key="6">
    <source>
        <dbReference type="ARBA" id="ARBA00022840"/>
    </source>
</evidence>
<evidence type="ECO:0000256" key="9">
    <source>
        <dbReference type="ARBA" id="ARBA00022989"/>
    </source>
</evidence>
<evidence type="ECO:0000256" key="10">
    <source>
        <dbReference type="ARBA" id="ARBA00023136"/>
    </source>
</evidence>
<evidence type="ECO:0000313" key="15">
    <source>
        <dbReference type="Proteomes" id="UP000238348"/>
    </source>
</evidence>
<dbReference type="AlphaFoldDB" id="A0A2L0EQ38"/>
<feature type="transmembrane region" description="Helical" evidence="12">
    <location>
        <begin position="747"/>
        <end position="768"/>
    </location>
</feature>
<keyword evidence="9 12" id="KW-1133">Transmembrane helix</keyword>
<feature type="compositionally biased region" description="Gly residues" evidence="11">
    <location>
        <begin position="939"/>
        <end position="953"/>
    </location>
</feature>
<evidence type="ECO:0000256" key="2">
    <source>
        <dbReference type="ARBA" id="ARBA00005675"/>
    </source>
</evidence>
<keyword evidence="5" id="KW-0547">Nucleotide-binding</keyword>
<feature type="domain" description="Cation-transporting P-type ATPase N-terminal" evidence="13">
    <location>
        <begin position="13"/>
        <end position="86"/>
    </location>
</feature>